<name>F8NUN6_SERL9</name>
<dbReference type="RefSeq" id="XP_007318016.1">
    <property type="nucleotide sequence ID" value="XM_007317954.1"/>
</dbReference>
<accession>F8NUN6</accession>
<dbReference type="EMBL" id="GL945433">
    <property type="protein sequence ID" value="EGO25894.1"/>
    <property type="molecule type" value="Genomic_DNA"/>
</dbReference>
<dbReference type="AlphaFoldDB" id="F8NUN6"/>
<dbReference type="KEGG" id="sla:SERLADRAFT_466677"/>
<dbReference type="Proteomes" id="UP000008064">
    <property type="component" value="Unassembled WGS sequence"/>
</dbReference>
<protein>
    <submittedName>
        <fullName evidence="1">Uncharacterized protein</fullName>
    </submittedName>
</protein>
<gene>
    <name evidence="1" type="ORF">SERLADRAFT_466677</name>
</gene>
<proteinExistence type="predicted"/>
<organism>
    <name type="scientific">Serpula lacrymans var. lacrymans (strain S7.9)</name>
    <name type="common">Dry rot fungus</name>
    <dbReference type="NCBI Taxonomy" id="578457"/>
    <lineage>
        <taxon>Eukaryota</taxon>
        <taxon>Fungi</taxon>
        <taxon>Dikarya</taxon>
        <taxon>Basidiomycota</taxon>
        <taxon>Agaricomycotina</taxon>
        <taxon>Agaricomycetes</taxon>
        <taxon>Agaricomycetidae</taxon>
        <taxon>Boletales</taxon>
        <taxon>Coniophorineae</taxon>
        <taxon>Serpulaceae</taxon>
        <taxon>Serpula</taxon>
    </lineage>
</organism>
<evidence type="ECO:0000313" key="1">
    <source>
        <dbReference type="EMBL" id="EGO25894.1"/>
    </source>
</evidence>
<sequence length="119" mass="13536">MRSFAWGEIASVRIPCQGCSMLCIIGEWKRTQHLKRIEDGPTWICSSGSWCMCTIGRCFLRVLTRALRISSLTLLLRIPTVLRVGLTRRLGRLLKVRLLPLTVGSRGMHFEELACHSRP</sequence>
<reference evidence="1" key="1">
    <citation type="submission" date="2011-04" db="EMBL/GenBank/DDBJ databases">
        <title>Evolution of plant cell wall degrading machinery underlies the functional diversity of forest fungi.</title>
        <authorList>
            <consortium name="US DOE Joint Genome Institute (JGI-PGF)"/>
            <person name="Eastwood D.C."/>
            <person name="Floudas D."/>
            <person name="Binder M."/>
            <person name="Majcherczyk A."/>
            <person name="Schneider P."/>
            <person name="Aerts A."/>
            <person name="Asiegbu F.O."/>
            <person name="Baker S.E."/>
            <person name="Barry K."/>
            <person name="Bendiksby M."/>
            <person name="Blumentritt M."/>
            <person name="Coutinho P.M."/>
            <person name="Cullen D."/>
            <person name="Cullen D."/>
            <person name="Gathman A."/>
            <person name="Goodell B."/>
            <person name="Henrissat B."/>
            <person name="Ihrmark K."/>
            <person name="Kauserud H."/>
            <person name="Kohler A."/>
            <person name="LaButti K."/>
            <person name="Lapidus A."/>
            <person name="Lavin J.L."/>
            <person name="Lee Y.-H."/>
            <person name="Lindquist E."/>
            <person name="Lilly W."/>
            <person name="Lucas S."/>
            <person name="Morin E."/>
            <person name="Murat C."/>
            <person name="Oguiza J.A."/>
            <person name="Park J."/>
            <person name="Pisabarro A.G."/>
            <person name="Riley R."/>
            <person name="Rosling A."/>
            <person name="Salamov A."/>
            <person name="Schmidt O."/>
            <person name="Schmutz J."/>
            <person name="Skrede I."/>
            <person name="Stenlid J."/>
            <person name="Wiebenga A."/>
            <person name="Xie X."/>
            <person name="Kues U."/>
            <person name="Hibbett D.S."/>
            <person name="Hoffmeister D."/>
            <person name="Hogberg N."/>
            <person name="Martin F."/>
            <person name="Grigoriev I.V."/>
            <person name="Watkinson S.C."/>
        </authorList>
    </citation>
    <scope>NUCLEOTIDE SEQUENCE</scope>
    <source>
        <strain evidence="1">S7.9</strain>
    </source>
</reference>
<dbReference type="GeneID" id="18819104"/>
<dbReference type="HOGENOM" id="CLU_2067117_0_0_1"/>
<feature type="non-terminal residue" evidence="1">
    <location>
        <position position="119"/>
    </location>
</feature>